<dbReference type="Proteomes" id="UP000765509">
    <property type="component" value="Unassembled WGS sequence"/>
</dbReference>
<protein>
    <submittedName>
        <fullName evidence="1">Uncharacterized protein</fullName>
    </submittedName>
</protein>
<gene>
    <name evidence="1" type="ORF">O181_054606</name>
</gene>
<comment type="caution">
    <text evidence="1">The sequence shown here is derived from an EMBL/GenBank/DDBJ whole genome shotgun (WGS) entry which is preliminary data.</text>
</comment>
<accession>A0A9Q3E2V0</accession>
<evidence type="ECO:0000313" key="1">
    <source>
        <dbReference type="EMBL" id="MBW0514891.1"/>
    </source>
</evidence>
<sequence>MEDSFAYAKEKWDNSHGTPEFKVGDLGIVSTTTFNNIKVCKNYRDSFAGHFAIKGLHGENTVEVELSEEHSNKHPTFPASLIKPYKSSDSEKFFEESSSPSYTS</sequence>
<reference evidence="1" key="1">
    <citation type="submission" date="2021-03" db="EMBL/GenBank/DDBJ databases">
        <title>Draft genome sequence of rust myrtle Austropuccinia psidii MF-1, a brazilian biotype.</title>
        <authorList>
            <person name="Quecine M.C."/>
            <person name="Pachon D.M.R."/>
            <person name="Bonatelli M.L."/>
            <person name="Correr F.H."/>
            <person name="Franceschini L.M."/>
            <person name="Leite T.F."/>
            <person name="Margarido G.R.A."/>
            <person name="Almeida C.A."/>
            <person name="Ferrarezi J.A."/>
            <person name="Labate C.A."/>
        </authorList>
    </citation>
    <scope>NUCLEOTIDE SEQUENCE</scope>
    <source>
        <strain evidence="1">MF-1</strain>
    </source>
</reference>
<keyword evidence="2" id="KW-1185">Reference proteome</keyword>
<evidence type="ECO:0000313" key="2">
    <source>
        <dbReference type="Proteomes" id="UP000765509"/>
    </source>
</evidence>
<dbReference type="OrthoDB" id="2515364at2759"/>
<proteinExistence type="predicted"/>
<organism evidence="1 2">
    <name type="scientific">Austropuccinia psidii MF-1</name>
    <dbReference type="NCBI Taxonomy" id="1389203"/>
    <lineage>
        <taxon>Eukaryota</taxon>
        <taxon>Fungi</taxon>
        <taxon>Dikarya</taxon>
        <taxon>Basidiomycota</taxon>
        <taxon>Pucciniomycotina</taxon>
        <taxon>Pucciniomycetes</taxon>
        <taxon>Pucciniales</taxon>
        <taxon>Sphaerophragmiaceae</taxon>
        <taxon>Austropuccinia</taxon>
    </lineage>
</organism>
<name>A0A9Q3E2V0_9BASI</name>
<dbReference type="AlphaFoldDB" id="A0A9Q3E2V0"/>
<dbReference type="EMBL" id="AVOT02024291">
    <property type="protein sequence ID" value="MBW0514891.1"/>
    <property type="molecule type" value="Genomic_DNA"/>
</dbReference>